<dbReference type="Proteomes" id="UP001234581">
    <property type="component" value="Unassembled WGS sequence"/>
</dbReference>
<evidence type="ECO:0000256" key="1">
    <source>
        <dbReference type="ARBA" id="ARBA00006734"/>
    </source>
</evidence>
<comment type="caution">
    <text evidence="5">The sequence shown here is derived from an EMBL/GenBank/DDBJ whole genome shotgun (WGS) entry which is preliminary data.</text>
</comment>
<evidence type="ECO:0008006" key="7">
    <source>
        <dbReference type="Google" id="ProtNLM"/>
    </source>
</evidence>
<sequence>MLYQKLATALSTYAINEIGFVHATPNADELPDDSQQYLPLVVVDSKLGFPLPHLPTLLREADDALRRATTSSEKASTSKIMVLLKPDHYTAMNMRKKLIMEKQLDVKDEIELIDLIFTLSRHSKSCIAWHHRRWLYAQWPEMMDLEKELALCERTATLHPRNYYAWTYRGWLLNKFITTSEDQHSEYLRTRLWIERNVSDHSGIHHMARVLQVMGKVNKDTHMDWIDDLIIRFPGHEALWCHRRFCATFFALDGHGFVDKAITAAQGTCHNDQDLMHMQMELAIRYGIWLCLMGISPTRKEEYCSRLQDIPYVRAIGNNKEC</sequence>
<dbReference type="Gene3D" id="1.25.40.120">
    <property type="entry name" value="Protein prenylyltransferase"/>
    <property type="match status" value="1"/>
</dbReference>
<evidence type="ECO:0000256" key="3">
    <source>
        <dbReference type="ARBA" id="ARBA00022679"/>
    </source>
</evidence>
<reference evidence="5 6" key="1">
    <citation type="submission" date="2023-03" db="EMBL/GenBank/DDBJ databases">
        <title>Genome sequence of Lichtheimia ornata CBS 291.66.</title>
        <authorList>
            <person name="Mohabir J.T."/>
            <person name="Shea T.P."/>
            <person name="Kurbessoian T."/>
            <person name="Berby B."/>
            <person name="Fontaine J."/>
            <person name="Livny J."/>
            <person name="Gnirke A."/>
            <person name="Stajich J.E."/>
            <person name="Cuomo C.A."/>
        </authorList>
    </citation>
    <scope>NUCLEOTIDE SEQUENCE [LARGE SCALE GENOMIC DNA]</scope>
    <source>
        <strain evidence="5">CBS 291.66</strain>
    </source>
</reference>
<dbReference type="EMBL" id="JARTCD010000064">
    <property type="protein sequence ID" value="KAJ8654287.1"/>
    <property type="molecule type" value="Genomic_DNA"/>
</dbReference>
<dbReference type="InterPro" id="IPR002088">
    <property type="entry name" value="Prenyl_trans_a"/>
</dbReference>
<dbReference type="SUPFAM" id="SSF48439">
    <property type="entry name" value="Protein prenylyltransferase"/>
    <property type="match status" value="1"/>
</dbReference>
<keyword evidence="2" id="KW-0637">Prenyltransferase</keyword>
<keyword evidence="3" id="KW-0808">Transferase</keyword>
<dbReference type="RefSeq" id="XP_058339201.1">
    <property type="nucleotide sequence ID" value="XM_058490092.1"/>
</dbReference>
<proteinExistence type="inferred from homology"/>
<dbReference type="PROSITE" id="PS51147">
    <property type="entry name" value="PFTA"/>
    <property type="match status" value="1"/>
</dbReference>
<keyword evidence="4" id="KW-0677">Repeat</keyword>
<protein>
    <recommendedName>
        <fullName evidence="7">Protein prenylyltransferase</fullName>
    </recommendedName>
</protein>
<evidence type="ECO:0000256" key="2">
    <source>
        <dbReference type="ARBA" id="ARBA00022602"/>
    </source>
</evidence>
<dbReference type="GeneID" id="83217513"/>
<gene>
    <name evidence="5" type="ORF">O0I10_010109</name>
</gene>
<comment type="similarity">
    <text evidence="1">Belongs to the protein prenyltransferase subunit alpha family.</text>
</comment>
<keyword evidence="6" id="KW-1185">Reference proteome</keyword>
<evidence type="ECO:0000313" key="6">
    <source>
        <dbReference type="Proteomes" id="UP001234581"/>
    </source>
</evidence>
<evidence type="ECO:0000313" key="5">
    <source>
        <dbReference type="EMBL" id="KAJ8654287.1"/>
    </source>
</evidence>
<accession>A0AAD7UX55</accession>
<dbReference type="AlphaFoldDB" id="A0AAD7UX55"/>
<dbReference type="PANTHER" id="PTHR11129:SF3">
    <property type="entry name" value="PROTEIN PRENYLTRANSFERASE ALPHA SUBUNIT REPEAT-CONTAINING PROTEIN 1"/>
    <property type="match status" value="1"/>
</dbReference>
<dbReference type="Pfam" id="PF01239">
    <property type="entry name" value="PPTA"/>
    <property type="match status" value="3"/>
</dbReference>
<organism evidence="5 6">
    <name type="scientific">Lichtheimia ornata</name>
    <dbReference type="NCBI Taxonomy" id="688661"/>
    <lineage>
        <taxon>Eukaryota</taxon>
        <taxon>Fungi</taxon>
        <taxon>Fungi incertae sedis</taxon>
        <taxon>Mucoromycota</taxon>
        <taxon>Mucoromycotina</taxon>
        <taxon>Mucoromycetes</taxon>
        <taxon>Mucorales</taxon>
        <taxon>Lichtheimiaceae</taxon>
        <taxon>Lichtheimia</taxon>
    </lineage>
</organism>
<dbReference type="PANTHER" id="PTHR11129">
    <property type="entry name" value="PROTEIN FARNESYLTRANSFERASE ALPHA SUBUNIT/RAB GERANYLGERANYL TRANSFERASE ALPHA SUBUNIT"/>
    <property type="match status" value="1"/>
</dbReference>
<dbReference type="GO" id="GO:0008318">
    <property type="term" value="F:protein prenyltransferase activity"/>
    <property type="evidence" value="ECO:0007669"/>
    <property type="project" value="InterPro"/>
</dbReference>
<name>A0AAD7UX55_9FUNG</name>
<dbReference type="GO" id="GO:0005737">
    <property type="term" value="C:cytoplasm"/>
    <property type="evidence" value="ECO:0007669"/>
    <property type="project" value="TreeGrafter"/>
</dbReference>
<evidence type="ECO:0000256" key="4">
    <source>
        <dbReference type="ARBA" id="ARBA00022737"/>
    </source>
</evidence>